<comment type="caution">
    <text evidence="2">The sequence shown here is derived from an EMBL/GenBank/DDBJ whole genome shotgun (WGS) entry which is preliminary data.</text>
</comment>
<gene>
    <name evidence="2" type="ORF">PCOR1329_LOCUS72645</name>
</gene>
<evidence type="ECO:0000313" key="2">
    <source>
        <dbReference type="EMBL" id="CAK0893257.1"/>
    </source>
</evidence>
<feature type="signal peptide" evidence="1">
    <location>
        <begin position="1"/>
        <end position="20"/>
    </location>
</feature>
<protein>
    <recommendedName>
        <fullName evidence="4">Phosphoglycerate mutase (2,3-diphosphoglycerate-dependent)</fullName>
    </recommendedName>
</protein>
<dbReference type="Pfam" id="PF00300">
    <property type="entry name" value="His_Phos_1"/>
    <property type="match status" value="1"/>
</dbReference>
<accession>A0ABN9X224</accession>
<dbReference type="InterPro" id="IPR013078">
    <property type="entry name" value="His_Pase_superF_clade-1"/>
</dbReference>
<proteinExistence type="predicted"/>
<sequence length="173" mass="18354">MASPLACAIGGAAAVAAAAAACGACRLRRRHWSRRRAGPTRVFYVMRHGRKDDNVPDRDNFKIQLTEEGREGMAAVQRCLRARGARFDAVLCSPFLRCRQTAAIVSPEVAPELEPGLSEVLSDAHGLRDGSGGSGGIALLAGRVRDLMRTHGRGDAASPDFPAPSGRFDDVCA</sequence>
<dbReference type="SMART" id="SM00855">
    <property type="entry name" value="PGAM"/>
    <property type="match status" value="1"/>
</dbReference>
<evidence type="ECO:0000256" key="1">
    <source>
        <dbReference type="SAM" id="SignalP"/>
    </source>
</evidence>
<dbReference type="SUPFAM" id="SSF53254">
    <property type="entry name" value="Phosphoglycerate mutase-like"/>
    <property type="match status" value="1"/>
</dbReference>
<dbReference type="EMBL" id="CAUYUJ010019726">
    <property type="protein sequence ID" value="CAK0893257.1"/>
    <property type="molecule type" value="Genomic_DNA"/>
</dbReference>
<feature type="chain" id="PRO_5047083040" description="Phosphoglycerate mutase (2,3-diphosphoglycerate-dependent)" evidence="1">
    <location>
        <begin position="21"/>
        <end position="173"/>
    </location>
</feature>
<dbReference type="InterPro" id="IPR029033">
    <property type="entry name" value="His_PPase_superfam"/>
</dbReference>
<dbReference type="Gene3D" id="3.40.50.1240">
    <property type="entry name" value="Phosphoglycerate mutase-like"/>
    <property type="match status" value="1"/>
</dbReference>
<dbReference type="CDD" id="cd07067">
    <property type="entry name" value="HP_PGM_like"/>
    <property type="match status" value="1"/>
</dbReference>
<evidence type="ECO:0008006" key="4">
    <source>
        <dbReference type="Google" id="ProtNLM"/>
    </source>
</evidence>
<name>A0ABN9X224_9DINO</name>
<dbReference type="Proteomes" id="UP001189429">
    <property type="component" value="Unassembled WGS sequence"/>
</dbReference>
<reference evidence="2" key="1">
    <citation type="submission" date="2023-10" db="EMBL/GenBank/DDBJ databases">
        <authorList>
            <person name="Chen Y."/>
            <person name="Shah S."/>
            <person name="Dougan E. K."/>
            <person name="Thang M."/>
            <person name="Chan C."/>
        </authorList>
    </citation>
    <scope>NUCLEOTIDE SEQUENCE [LARGE SCALE GENOMIC DNA]</scope>
</reference>
<keyword evidence="3" id="KW-1185">Reference proteome</keyword>
<keyword evidence="1" id="KW-0732">Signal</keyword>
<evidence type="ECO:0000313" key="3">
    <source>
        <dbReference type="Proteomes" id="UP001189429"/>
    </source>
</evidence>
<organism evidence="2 3">
    <name type="scientific">Prorocentrum cordatum</name>
    <dbReference type="NCBI Taxonomy" id="2364126"/>
    <lineage>
        <taxon>Eukaryota</taxon>
        <taxon>Sar</taxon>
        <taxon>Alveolata</taxon>
        <taxon>Dinophyceae</taxon>
        <taxon>Prorocentrales</taxon>
        <taxon>Prorocentraceae</taxon>
        <taxon>Prorocentrum</taxon>
    </lineage>
</organism>